<comment type="caution">
    <text evidence="3">The sequence shown here is derived from an EMBL/GenBank/DDBJ whole genome shotgun (WGS) entry which is preliminary data.</text>
</comment>
<dbReference type="AlphaFoldDB" id="A0A835V2X5"/>
<dbReference type="EMBL" id="JADCNL010000005">
    <property type="protein sequence ID" value="KAG0480241.1"/>
    <property type="molecule type" value="Genomic_DNA"/>
</dbReference>
<sequence>MRGAETWEKLRWLFNLSTRPRLYQTVFRPRKNSLTEGGEALQHPGVATYENPFTATIATIGHASPPASTNLARNPGDVWSLTSTPTE</sequence>
<gene>
    <name evidence="3" type="ORF">HPP92_010837</name>
    <name evidence="2" type="ORF">HPP92_011099</name>
</gene>
<reference evidence="4 5" key="1">
    <citation type="journal article" date="2020" name="Nat. Food">
        <title>A phased Vanilla planifolia genome enables genetic improvement of flavour and production.</title>
        <authorList>
            <person name="Hasing T."/>
            <person name="Tang H."/>
            <person name="Brym M."/>
            <person name="Khazi F."/>
            <person name="Huang T."/>
            <person name="Chambers A.H."/>
        </authorList>
    </citation>
    <scope>NUCLEOTIDE SEQUENCE [LARGE SCALE GENOMIC DNA]</scope>
    <source>
        <tissue evidence="3">Leaf</tissue>
    </source>
</reference>
<evidence type="ECO:0000256" key="1">
    <source>
        <dbReference type="SAM" id="MobiDB-lite"/>
    </source>
</evidence>
<evidence type="ECO:0000313" key="4">
    <source>
        <dbReference type="Proteomes" id="UP000636800"/>
    </source>
</evidence>
<protein>
    <submittedName>
        <fullName evidence="3">Uncharacterized protein</fullName>
    </submittedName>
</protein>
<evidence type="ECO:0000313" key="2">
    <source>
        <dbReference type="EMBL" id="KAG0480241.1"/>
    </source>
</evidence>
<organism evidence="3 5">
    <name type="scientific">Vanilla planifolia</name>
    <name type="common">Vanilla</name>
    <dbReference type="NCBI Taxonomy" id="51239"/>
    <lineage>
        <taxon>Eukaryota</taxon>
        <taxon>Viridiplantae</taxon>
        <taxon>Streptophyta</taxon>
        <taxon>Embryophyta</taxon>
        <taxon>Tracheophyta</taxon>
        <taxon>Spermatophyta</taxon>
        <taxon>Magnoliopsida</taxon>
        <taxon>Liliopsida</taxon>
        <taxon>Asparagales</taxon>
        <taxon>Orchidaceae</taxon>
        <taxon>Vanilloideae</taxon>
        <taxon>Vanilleae</taxon>
        <taxon>Vanilla</taxon>
    </lineage>
</organism>
<dbReference type="Proteomes" id="UP000636800">
    <property type="component" value="Chromosome 5"/>
</dbReference>
<dbReference type="Proteomes" id="UP000639772">
    <property type="component" value="Unassembled WGS sequence"/>
</dbReference>
<accession>A0A835V2X5</accession>
<dbReference type="EMBL" id="JADCNM010000005">
    <property type="protein sequence ID" value="KAG0482753.1"/>
    <property type="molecule type" value="Genomic_DNA"/>
</dbReference>
<name>A0A835V2X5_VANPL</name>
<evidence type="ECO:0000313" key="5">
    <source>
        <dbReference type="Proteomes" id="UP000639772"/>
    </source>
</evidence>
<keyword evidence="4" id="KW-1185">Reference proteome</keyword>
<evidence type="ECO:0000313" key="3">
    <source>
        <dbReference type="EMBL" id="KAG0482753.1"/>
    </source>
</evidence>
<proteinExistence type="predicted"/>
<feature type="region of interest" description="Disordered" evidence="1">
    <location>
        <begin position="66"/>
        <end position="87"/>
    </location>
</feature>